<comment type="caution">
    <text evidence="9">The sequence shown here is derived from an EMBL/GenBank/DDBJ whole genome shotgun (WGS) entry which is preliminary data.</text>
</comment>
<evidence type="ECO:0000259" key="8">
    <source>
        <dbReference type="PROSITE" id="PS50110"/>
    </source>
</evidence>
<name>A0A397VUR1_9GLOM</name>
<feature type="domain" description="Histidine kinase" evidence="7">
    <location>
        <begin position="1003"/>
        <end position="1238"/>
    </location>
</feature>
<dbReference type="Proteomes" id="UP000266673">
    <property type="component" value="Unassembled WGS sequence"/>
</dbReference>
<reference evidence="9 10" key="1">
    <citation type="submission" date="2018-06" db="EMBL/GenBank/DDBJ databases">
        <title>Comparative genomics reveals the genomic features of Rhizophagus irregularis, R. cerebriforme, R. diaphanum and Gigaspora rosea, and their symbiotic lifestyle signature.</title>
        <authorList>
            <person name="Morin E."/>
            <person name="San Clemente H."/>
            <person name="Chen E.C.H."/>
            <person name="De La Providencia I."/>
            <person name="Hainaut M."/>
            <person name="Kuo A."/>
            <person name="Kohler A."/>
            <person name="Murat C."/>
            <person name="Tang N."/>
            <person name="Roy S."/>
            <person name="Loubradou J."/>
            <person name="Henrissat B."/>
            <person name="Grigoriev I.V."/>
            <person name="Corradi N."/>
            <person name="Roux C."/>
            <person name="Martin F.M."/>
        </authorList>
    </citation>
    <scope>NUCLEOTIDE SEQUENCE [LARGE SCALE GENOMIC DNA]</scope>
    <source>
        <strain evidence="9 10">DAOM 194757</strain>
    </source>
</reference>
<dbReference type="SUPFAM" id="SSF47384">
    <property type="entry name" value="Homodimeric domain of signal transducing histidine kinase"/>
    <property type="match status" value="2"/>
</dbReference>
<dbReference type="FunFam" id="3.30.565.10:FF:000006">
    <property type="entry name" value="Sensor histidine kinase WalK"/>
    <property type="match status" value="1"/>
</dbReference>
<gene>
    <name evidence="9" type="ORF">C2G38_2163716</name>
</gene>
<accession>A0A397VUR1</accession>
<evidence type="ECO:0000256" key="2">
    <source>
        <dbReference type="ARBA" id="ARBA00012438"/>
    </source>
</evidence>
<dbReference type="PRINTS" id="PR00344">
    <property type="entry name" value="BCTRLSENSOR"/>
</dbReference>
<dbReference type="Pfam" id="PF00512">
    <property type="entry name" value="HisKA"/>
    <property type="match status" value="2"/>
</dbReference>
<evidence type="ECO:0000256" key="5">
    <source>
        <dbReference type="ARBA" id="ARBA00022777"/>
    </source>
</evidence>
<evidence type="ECO:0000256" key="6">
    <source>
        <dbReference type="PROSITE-ProRule" id="PRU00169"/>
    </source>
</evidence>
<evidence type="ECO:0000256" key="3">
    <source>
        <dbReference type="ARBA" id="ARBA00022553"/>
    </source>
</evidence>
<dbReference type="EMBL" id="QKWP01000140">
    <property type="protein sequence ID" value="RIB26315.1"/>
    <property type="molecule type" value="Genomic_DNA"/>
</dbReference>
<dbReference type="SUPFAM" id="SSF55874">
    <property type="entry name" value="ATPase domain of HSP90 chaperone/DNA topoisomerase II/histidine kinase"/>
    <property type="match status" value="2"/>
</dbReference>
<feature type="domain" description="Histidine kinase" evidence="7">
    <location>
        <begin position="375"/>
        <end position="602"/>
    </location>
</feature>
<feature type="domain" description="Response regulatory" evidence="8">
    <location>
        <begin position="688"/>
        <end position="804"/>
    </location>
</feature>
<keyword evidence="10" id="KW-1185">Reference proteome</keyword>
<organism evidence="9 10">
    <name type="scientific">Gigaspora rosea</name>
    <dbReference type="NCBI Taxonomy" id="44941"/>
    <lineage>
        <taxon>Eukaryota</taxon>
        <taxon>Fungi</taxon>
        <taxon>Fungi incertae sedis</taxon>
        <taxon>Mucoromycota</taxon>
        <taxon>Glomeromycotina</taxon>
        <taxon>Glomeromycetes</taxon>
        <taxon>Diversisporales</taxon>
        <taxon>Gigasporaceae</taxon>
        <taxon>Gigaspora</taxon>
    </lineage>
</organism>
<dbReference type="Pfam" id="PF02518">
    <property type="entry name" value="HATPase_c"/>
    <property type="match status" value="2"/>
</dbReference>
<dbReference type="SMART" id="SM00388">
    <property type="entry name" value="HisKA"/>
    <property type="match status" value="2"/>
</dbReference>
<dbReference type="InterPro" id="IPR003661">
    <property type="entry name" value="HisK_dim/P_dom"/>
</dbReference>
<dbReference type="SMART" id="SM00448">
    <property type="entry name" value="REC"/>
    <property type="match status" value="2"/>
</dbReference>
<dbReference type="CDD" id="cd17546">
    <property type="entry name" value="REC_hyHK_CKI1_RcsC-like"/>
    <property type="match status" value="1"/>
</dbReference>
<dbReference type="GO" id="GO:0009927">
    <property type="term" value="F:histidine phosphotransfer kinase activity"/>
    <property type="evidence" value="ECO:0007669"/>
    <property type="project" value="TreeGrafter"/>
</dbReference>
<dbReference type="InterPro" id="IPR029016">
    <property type="entry name" value="GAF-like_dom_sf"/>
</dbReference>
<dbReference type="EC" id="2.7.13.3" evidence="2"/>
<proteinExistence type="predicted"/>
<feature type="modified residue" description="4-aspartylphosphate" evidence="6">
    <location>
        <position position="737"/>
    </location>
</feature>
<keyword evidence="5" id="KW-0418">Kinase</keyword>
<feature type="domain" description="Response regulatory" evidence="8">
    <location>
        <begin position="1265"/>
        <end position="1393"/>
    </location>
</feature>
<dbReference type="SUPFAM" id="SSF55781">
    <property type="entry name" value="GAF domain-like"/>
    <property type="match status" value="1"/>
</dbReference>
<dbReference type="GO" id="GO:0005886">
    <property type="term" value="C:plasma membrane"/>
    <property type="evidence" value="ECO:0007669"/>
    <property type="project" value="TreeGrafter"/>
</dbReference>
<protein>
    <recommendedName>
        <fullName evidence="2">histidine kinase</fullName>
        <ecNumber evidence="2">2.7.13.3</ecNumber>
    </recommendedName>
</protein>
<evidence type="ECO:0000256" key="4">
    <source>
        <dbReference type="ARBA" id="ARBA00022679"/>
    </source>
</evidence>
<dbReference type="InterPro" id="IPR001789">
    <property type="entry name" value="Sig_transdc_resp-reg_receiver"/>
</dbReference>
<dbReference type="InterPro" id="IPR005467">
    <property type="entry name" value="His_kinase_dom"/>
</dbReference>
<dbReference type="InterPro" id="IPR011006">
    <property type="entry name" value="CheY-like_superfamily"/>
</dbReference>
<dbReference type="PANTHER" id="PTHR43047:SF72">
    <property type="entry name" value="OSMOSENSING HISTIDINE PROTEIN KINASE SLN1"/>
    <property type="match status" value="1"/>
</dbReference>
<keyword evidence="3 6" id="KW-0597">Phosphoprotein</keyword>
<dbReference type="Gene3D" id="3.30.565.10">
    <property type="entry name" value="Histidine kinase-like ATPase, C-terminal domain"/>
    <property type="match status" value="2"/>
</dbReference>
<dbReference type="PROSITE" id="PS50110">
    <property type="entry name" value="RESPONSE_REGULATORY"/>
    <property type="match status" value="3"/>
</dbReference>
<sequence length="1564" mass="178586">MSTCSSNIKNEESNFVNTVNNYDWSSTSLGPMELWDTSLKNVVQLSLQSVFPICICAVPDWTFIYNEAYQPVLKTKHPYALGRTTKEVWPEIFEFIGKELERVTGKGIIKNNQLLELQRDGYIEEAYFDYTMNPVFKSDGDVCAVYAALQETTHNVLNTRRLKILGELGRRISEVESLENGCQIITKVLSDNIADIPYALIYFVEHKLNVASESLNARLIATTFDYDDKQGWHFPDYLPDTPEIIDLAKDADKIYNTYPELNQETTTYPFLECDFWPLFLLIKESDHVKIRLKDGSQAVLLSTKISLCDDRVLSAILICGINRRRELDEKYMEFLKLIVTHTNTCLFNARSIEEERKRTKTLADLNRQKVSFFQGISHELKTPLTLMLSPLDDIINACPQEKPIMSHLQIIRRNAHRLLKLINTLLQFSNMESDKLDARYCETNIAEFTRELVSDFKNMAETLGLDYIIDIPCSDEFNQVIGDKIYLDHDMYETIVFNLCSNALKHTWNGCITIRLYPDYKDKKKKIVLEVSDTGVGIPESALPNLFQRFYRIESQSSRSHEGTGIGLALVKELITCHGGDITVTSVVNKGTTFKCWFPIGCEHLPIDKIQFNDVENPISHGRELYINRQLYLEESSQWIKNSISEVQNDMTNKLAIEDLNMDIDKMLSEDIPFNFPTSDSINNKKYQVLLVEDNNDMRDYLADLLREYDVYRACNGQDAIRVLNQLNRLPDLILSDIMMPNMNGYELLDVLRSNVKTRSIPVILLSAKADEDSKIEGLNKGADDYLTKPFSSRELITRIRANINLSILRRKILFRQNKQEETKQLLFSISSKILSGSDLNETLLDIIKEIHHKLPCERIFIISNDQSEYKNNKIVALYESSENITTMTNLFTEIKDQSKSQTLTNSSGIDVCLDVYCDDIGKNVSLLSVEIGLNDVCWGWIKLHRSPNTIWLDSEIELLQQISNQISLIIIHAMVLEENNENEIKLKAVEFANKTKSQILANTSHELRTPLGAIVGILSSFENTALTTDQKDMINIISCASDIVLSIINDVLDAARLEARKVTLTNRTFNLLELFESTIEKYEKRAGDKKIELIVNCEVDMLPRYVKSDPDRLKQVLSHLLSNSVKYTNDGKIVLTISIHSQEDIDEGKEKPICGQVKRGCLLIELYDTGIGMDPDYIECAWKSYTRGDMSITKTQDGTGLGLSICKNLVEINGGEIEVESELGKGSKFWFTWNIELLSITSSLLSSQFDPMSYALPQTIKQKRILIIHPIEDARNAMLKYLKRIEKVDAFDTFEEGISAAKKYKHLNNQSAYDIVFIRLYENNEEMVMETISELKELEMNSNDLVVIFIVSPNNDEIELAEKIIGKVGGAAAVLYTPITWKKLNNIFLNRGENYSLHNTENTNQDIYEDITESDSKMSKCILCVDDNYISRENTLLQISKLGYSTVSATNGLEAIKLIDSKFRLLNDTYSSSFCSNIDRKKLHKISLILTECNLPIMSGFDFSQTIRAMKPPISEIPIVALTDLPMEEIRNKCVESRIDDYLAKPLKIEELEKVLTKWIDEN</sequence>
<dbReference type="InterPro" id="IPR004358">
    <property type="entry name" value="Sig_transdc_His_kin-like_C"/>
</dbReference>
<comment type="caution">
    <text evidence="6">Lacks conserved residue(s) required for the propagation of feature annotation.</text>
</comment>
<dbReference type="Gene3D" id="3.30.450.40">
    <property type="match status" value="1"/>
</dbReference>
<keyword evidence="4" id="KW-0808">Transferase</keyword>
<evidence type="ECO:0000313" key="10">
    <source>
        <dbReference type="Proteomes" id="UP000266673"/>
    </source>
</evidence>
<evidence type="ECO:0000259" key="7">
    <source>
        <dbReference type="PROSITE" id="PS50109"/>
    </source>
</evidence>
<dbReference type="CDD" id="cd00082">
    <property type="entry name" value="HisKA"/>
    <property type="match status" value="2"/>
</dbReference>
<dbReference type="GO" id="GO:0000155">
    <property type="term" value="F:phosphorelay sensor kinase activity"/>
    <property type="evidence" value="ECO:0007669"/>
    <property type="project" value="InterPro"/>
</dbReference>
<dbReference type="Gene3D" id="1.10.287.130">
    <property type="match status" value="2"/>
</dbReference>
<dbReference type="Gene3D" id="3.40.50.2300">
    <property type="match status" value="2"/>
</dbReference>
<dbReference type="InterPro" id="IPR036890">
    <property type="entry name" value="HATPase_C_sf"/>
</dbReference>
<dbReference type="InterPro" id="IPR003594">
    <property type="entry name" value="HATPase_dom"/>
</dbReference>
<dbReference type="PANTHER" id="PTHR43047">
    <property type="entry name" value="TWO-COMPONENT HISTIDINE PROTEIN KINASE"/>
    <property type="match status" value="1"/>
</dbReference>
<dbReference type="OrthoDB" id="5378913at2759"/>
<dbReference type="SMART" id="SM00387">
    <property type="entry name" value="HATPase_c"/>
    <property type="match status" value="2"/>
</dbReference>
<dbReference type="Gene3D" id="3.30.450.20">
    <property type="entry name" value="PAS domain"/>
    <property type="match status" value="1"/>
</dbReference>
<evidence type="ECO:0000256" key="1">
    <source>
        <dbReference type="ARBA" id="ARBA00000085"/>
    </source>
</evidence>
<dbReference type="STRING" id="44941.A0A397VUR1"/>
<dbReference type="SUPFAM" id="SSF52172">
    <property type="entry name" value="CheY-like"/>
    <property type="match status" value="2"/>
</dbReference>
<evidence type="ECO:0000313" key="9">
    <source>
        <dbReference type="EMBL" id="RIB26315.1"/>
    </source>
</evidence>
<dbReference type="InterPro" id="IPR003018">
    <property type="entry name" value="GAF"/>
</dbReference>
<feature type="domain" description="Response regulatory" evidence="8">
    <location>
        <begin position="1422"/>
        <end position="1561"/>
    </location>
</feature>
<comment type="catalytic activity">
    <reaction evidence="1">
        <text>ATP + protein L-histidine = ADP + protein N-phospho-L-histidine.</text>
        <dbReference type="EC" id="2.7.13.3"/>
    </reaction>
</comment>
<dbReference type="Pfam" id="PF00072">
    <property type="entry name" value="Response_reg"/>
    <property type="match status" value="2"/>
</dbReference>
<dbReference type="PROSITE" id="PS50109">
    <property type="entry name" value="HIS_KIN"/>
    <property type="match status" value="2"/>
</dbReference>
<dbReference type="InterPro" id="IPR036097">
    <property type="entry name" value="HisK_dim/P_sf"/>
</dbReference>
<dbReference type="SMART" id="SM00065">
    <property type="entry name" value="GAF"/>
    <property type="match status" value="1"/>
</dbReference>